<dbReference type="AlphaFoldDB" id="A0A371G194"/>
<protein>
    <recommendedName>
        <fullName evidence="3">DUF4219 domain-containing protein</fullName>
    </recommendedName>
</protein>
<evidence type="ECO:0000313" key="2">
    <source>
        <dbReference type="Proteomes" id="UP000257109"/>
    </source>
</evidence>
<sequence length="161" mass="18854">MENEGHVINRPPLFKVQNYNYWKQRMVAFFDACHIDMWDVVENGEYIPTNKVGTKIPRSSWNDDKKTMFLFNSKARNFLMYLQILKGNVGHFDSSLRRNFIGKRFQDKCCGPQVTPLRVSKELKKLPMEELLGTLKVHEIKLNEDKGQRKGKSIAFKAQKT</sequence>
<reference evidence="1" key="1">
    <citation type="submission" date="2018-05" db="EMBL/GenBank/DDBJ databases">
        <title>Draft genome of Mucuna pruriens seed.</title>
        <authorList>
            <person name="Nnadi N.E."/>
            <person name="Vos R."/>
            <person name="Hasami M.H."/>
            <person name="Devisetty U.K."/>
            <person name="Aguiy J.C."/>
        </authorList>
    </citation>
    <scope>NUCLEOTIDE SEQUENCE [LARGE SCALE GENOMIC DNA]</scope>
    <source>
        <strain evidence="1">JCA_2017</strain>
    </source>
</reference>
<comment type="caution">
    <text evidence="1">The sequence shown here is derived from an EMBL/GenBank/DDBJ whole genome shotgun (WGS) entry which is preliminary data.</text>
</comment>
<evidence type="ECO:0000313" key="1">
    <source>
        <dbReference type="EMBL" id="RDX84335.1"/>
    </source>
</evidence>
<organism evidence="1 2">
    <name type="scientific">Mucuna pruriens</name>
    <name type="common">Velvet bean</name>
    <name type="synonym">Dolichos pruriens</name>
    <dbReference type="NCBI Taxonomy" id="157652"/>
    <lineage>
        <taxon>Eukaryota</taxon>
        <taxon>Viridiplantae</taxon>
        <taxon>Streptophyta</taxon>
        <taxon>Embryophyta</taxon>
        <taxon>Tracheophyta</taxon>
        <taxon>Spermatophyta</taxon>
        <taxon>Magnoliopsida</taxon>
        <taxon>eudicotyledons</taxon>
        <taxon>Gunneridae</taxon>
        <taxon>Pentapetalae</taxon>
        <taxon>rosids</taxon>
        <taxon>fabids</taxon>
        <taxon>Fabales</taxon>
        <taxon>Fabaceae</taxon>
        <taxon>Papilionoideae</taxon>
        <taxon>50 kb inversion clade</taxon>
        <taxon>NPAAA clade</taxon>
        <taxon>indigoferoid/millettioid clade</taxon>
        <taxon>Phaseoleae</taxon>
        <taxon>Mucuna</taxon>
    </lineage>
</organism>
<dbReference type="EMBL" id="QJKJ01007078">
    <property type="protein sequence ID" value="RDX84335.1"/>
    <property type="molecule type" value="Genomic_DNA"/>
</dbReference>
<evidence type="ECO:0008006" key="3">
    <source>
        <dbReference type="Google" id="ProtNLM"/>
    </source>
</evidence>
<keyword evidence="2" id="KW-1185">Reference proteome</keyword>
<dbReference type="Proteomes" id="UP000257109">
    <property type="component" value="Unassembled WGS sequence"/>
</dbReference>
<name>A0A371G194_MUCPR</name>
<dbReference type="OrthoDB" id="1418274at2759"/>
<gene>
    <name evidence="1" type="ORF">CR513_34632</name>
</gene>
<feature type="non-terminal residue" evidence="1">
    <location>
        <position position="1"/>
    </location>
</feature>
<accession>A0A371G194</accession>
<dbReference type="STRING" id="157652.A0A371G194"/>
<proteinExistence type="predicted"/>